<evidence type="ECO:0000256" key="3">
    <source>
        <dbReference type="SAM" id="MobiDB-lite"/>
    </source>
</evidence>
<name>D7G5L0_ECTSI</name>
<dbReference type="Proteomes" id="UP000002630">
    <property type="component" value="Unassembled WGS sequence"/>
</dbReference>
<feature type="repeat" description="RCC1" evidence="2">
    <location>
        <begin position="393"/>
        <end position="447"/>
    </location>
</feature>
<feature type="repeat" description="RCC1" evidence="2">
    <location>
        <begin position="510"/>
        <end position="571"/>
    </location>
</feature>
<feature type="repeat" description="RCC1" evidence="2">
    <location>
        <begin position="448"/>
        <end position="509"/>
    </location>
</feature>
<evidence type="ECO:0000313" key="5">
    <source>
        <dbReference type="EMBL" id="CBJ33856.1"/>
    </source>
</evidence>
<protein>
    <recommendedName>
        <fullName evidence="4">RCC1-like domain-containing protein</fullName>
    </recommendedName>
</protein>
<organism evidence="5 6">
    <name type="scientific">Ectocarpus siliculosus</name>
    <name type="common">Brown alga</name>
    <name type="synonym">Conferva siliculosa</name>
    <dbReference type="NCBI Taxonomy" id="2880"/>
    <lineage>
        <taxon>Eukaryota</taxon>
        <taxon>Sar</taxon>
        <taxon>Stramenopiles</taxon>
        <taxon>Ochrophyta</taxon>
        <taxon>PX clade</taxon>
        <taxon>Phaeophyceae</taxon>
        <taxon>Ectocarpales</taxon>
        <taxon>Ectocarpaceae</taxon>
        <taxon>Ectocarpus</taxon>
    </lineage>
</organism>
<feature type="domain" description="RCC1-like" evidence="4">
    <location>
        <begin position="247"/>
        <end position="621"/>
    </location>
</feature>
<dbReference type="PANTHER" id="PTHR22870:SF408">
    <property type="entry name" value="OS09G0560450 PROTEIN"/>
    <property type="match status" value="1"/>
</dbReference>
<dbReference type="PROSITE" id="PS00626">
    <property type="entry name" value="RCC1_2"/>
    <property type="match status" value="2"/>
</dbReference>
<reference evidence="5 6" key="1">
    <citation type="journal article" date="2010" name="Nature">
        <title>The Ectocarpus genome and the independent evolution of multicellularity in brown algae.</title>
        <authorList>
            <person name="Cock J.M."/>
            <person name="Sterck L."/>
            <person name="Rouze P."/>
            <person name="Scornet D."/>
            <person name="Allen A.E."/>
            <person name="Amoutzias G."/>
            <person name="Anthouard V."/>
            <person name="Artiguenave F."/>
            <person name="Aury J.M."/>
            <person name="Badger J.H."/>
            <person name="Beszteri B."/>
            <person name="Billiau K."/>
            <person name="Bonnet E."/>
            <person name="Bothwell J.H."/>
            <person name="Bowler C."/>
            <person name="Boyen C."/>
            <person name="Brownlee C."/>
            <person name="Carrano C.J."/>
            <person name="Charrier B."/>
            <person name="Cho G.Y."/>
            <person name="Coelho S.M."/>
            <person name="Collen J."/>
            <person name="Corre E."/>
            <person name="Da Silva C."/>
            <person name="Delage L."/>
            <person name="Delaroque N."/>
            <person name="Dittami S.M."/>
            <person name="Doulbeau S."/>
            <person name="Elias M."/>
            <person name="Farnham G."/>
            <person name="Gachon C.M."/>
            <person name="Gschloessl B."/>
            <person name="Heesch S."/>
            <person name="Jabbari K."/>
            <person name="Jubin C."/>
            <person name="Kawai H."/>
            <person name="Kimura K."/>
            <person name="Kloareg B."/>
            <person name="Kupper F.C."/>
            <person name="Lang D."/>
            <person name="Le Bail A."/>
            <person name="Leblanc C."/>
            <person name="Lerouge P."/>
            <person name="Lohr M."/>
            <person name="Lopez P.J."/>
            <person name="Martens C."/>
            <person name="Maumus F."/>
            <person name="Michel G."/>
            <person name="Miranda-Saavedra D."/>
            <person name="Morales J."/>
            <person name="Moreau H."/>
            <person name="Motomura T."/>
            <person name="Nagasato C."/>
            <person name="Napoli C.A."/>
            <person name="Nelson D.R."/>
            <person name="Nyvall-Collen P."/>
            <person name="Peters A.F."/>
            <person name="Pommier C."/>
            <person name="Potin P."/>
            <person name="Poulain J."/>
            <person name="Quesneville H."/>
            <person name="Read B."/>
            <person name="Rensing S.A."/>
            <person name="Ritter A."/>
            <person name="Rousvoal S."/>
            <person name="Samanta M."/>
            <person name="Samson G."/>
            <person name="Schroeder D.C."/>
            <person name="Segurens B."/>
            <person name="Strittmatter M."/>
            <person name="Tonon T."/>
            <person name="Tregear J.W."/>
            <person name="Valentin K."/>
            <person name="von Dassow P."/>
            <person name="Yamagishi T."/>
            <person name="Van de Peer Y."/>
            <person name="Wincker P."/>
        </authorList>
    </citation>
    <scope>NUCLEOTIDE SEQUENCE [LARGE SCALE GENOMIC DNA]</scope>
    <source>
        <strain evidence="6">Ec32 / CCAP1310/4</strain>
    </source>
</reference>
<dbReference type="InterPro" id="IPR000408">
    <property type="entry name" value="Reg_chr_condens"/>
</dbReference>
<dbReference type="PRINTS" id="PR00633">
    <property type="entry name" value="RCCNDNSATION"/>
</dbReference>
<gene>
    <name evidence="5" type="ORF">Esi_0651_0004</name>
</gene>
<dbReference type="InterPro" id="IPR009091">
    <property type="entry name" value="RCC1/BLIP-II"/>
</dbReference>
<dbReference type="Gene3D" id="2.130.10.30">
    <property type="entry name" value="Regulator of chromosome condensation 1/beta-lactamase-inhibitor protein II"/>
    <property type="match status" value="2"/>
</dbReference>
<keyword evidence="1" id="KW-0677">Repeat</keyword>
<evidence type="ECO:0000256" key="1">
    <source>
        <dbReference type="ARBA" id="ARBA00022737"/>
    </source>
</evidence>
<dbReference type="InterPro" id="IPR058923">
    <property type="entry name" value="RCC1-like_dom"/>
</dbReference>
<feature type="repeat" description="RCC1" evidence="2">
    <location>
        <begin position="290"/>
        <end position="341"/>
    </location>
</feature>
<sequence>MSLNEGRPNHFGVFRAGVYVQEMRMLEAKILELVQQADNPREEKNAGLETTTVAAGIRNCVARLWWSRHAGENGETMTWEAFEEAFQTDFGAQLPKTLDVLRKHIAVQGDDYRAAPVPSTALPPPPPSLRNHRPTATTTTTSPRGRRAGESTPARSQQNGASRDYFRPCGGSGKARGKGVEGQTLTVEEAAAAGGIGEEETSATWRVTASLYEEVTWAHGGLYEAFQALADPRRVVFAMGVVDDGPHHEVGEGGEGWSDVSPVVVQGLLGLSVQQVCCGGQHAAVLTDCGEIFTWGRGGFGRLGHGNREGLESPRRIEALEGIPCVQVACGFAYTAAVTASGELYTWGAGENGRLGLGDVADRHTPSRVEGLHSKVKEVYAGSVHSCVLTREGTVYAFGKHEYTGHGDHEDVLDPRLIPTFSGGSGALVRQISVGPGGYHTMALTCQGQVYAWGHNRVAQLGIGNSFTVPRNMEGAYFLPSPQLVESLVGMNIVKVVAGWGHSAALTVDGQLYVCGRNYQGQLGLGSPQGFPQNERGHPFQADFCLIDRLQHLKIKQIACGGEHSVAVAENGEVWSFGAGQKGQLGHESTTREDFPRLVQALKSTRREIMHVACGNNCTLVLAGGVAFPTLFEMTASVVRGNPRLWEDVESLGLLPPSVMDSLNRVVSD</sequence>
<keyword evidence="6" id="KW-1185">Reference proteome</keyword>
<dbReference type="OrthoDB" id="10256179at2759"/>
<feature type="compositionally biased region" description="Low complexity" evidence="3">
    <location>
        <begin position="134"/>
        <end position="143"/>
    </location>
</feature>
<feature type="region of interest" description="Disordered" evidence="3">
    <location>
        <begin position="112"/>
        <end position="183"/>
    </location>
</feature>
<dbReference type="PANTHER" id="PTHR22870">
    <property type="entry name" value="REGULATOR OF CHROMOSOME CONDENSATION"/>
    <property type="match status" value="1"/>
</dbReference>
<dbReference type="PROSITE" id="PS50012">
    <property type="entry name" value="RCC1_3"/>
    <property type="match status" value="6"/>
</dbReference>
<evidence type="ECO:0000259" key="4">
    <source>
        <dbReference type="Pfam" id="PF25390"/>
    </source>
</evidence>
<dbReference type="AlphaFoldDB" id="D7G5L0"/>
<dbReference type="InterPro" id="IPR051210">
    <property type="entry name" value="Ub_ligase/GEF_domain"/>
</dbReference>
<dbReference type="STRING" id="2880.D7G5L0"/>
<evidence type="ECO:0000256" key="2">
    <source>
        <dbReference type="PROSITE-ProRule" id="PRU00235"/>
    </source>
</evidence>
<feature type="repeat" description="RCC1" evidence="2">
    <location>
        <begin position="572"/>
        <end position="625"/>
    </location>
</feature>
<dbReference type="EMBL" id="FN649760">
    <property type="protein sequence ID" value="CBJ33856.1"/>
    <property type="molecule type" value="Genomic_DNA"/>
</dbReference>
<evidence type="ECO:0000313" key="6">
    <source>
        <dbReference type="Proteomes" id="UP000002630"/>
    </source>
</evidence>
<proteinExistence type="predicted"/>
<dbReference type="eggNOG" id="KOG1426">
    <property type="taxonomic scope" value="Eukaryota"/>
</dbReference>
<dbReference type="Pfam" id="PF25390">
    <property type="entry name" value="WD40_RLD"/>
    <property type="match status" value="1"/>
</dbReference>
<dbReference type="SUPFAM" id="SSF50985">
    <property type="entry name" value="RCC1/BLIP-II"/>
    <property type="match status" value="1"/>
</dbReference>
<feature type="repeat" description="RCC1" evidence="2">
    <location>
        <begin position="342"/>
        <end position="392"/>
    </location>
</feature>
<accession>D7G5L0</accession>
<dbReference type="InParanoid" id="D7G5L0"/>